<keyword evidence="2" id="KW-1185">Reference proteome</keyword>
<proteinExistence type="predicted"/>
<name>A0ACB9VQT6_CHAAC</name>
<sequence length="78" mass="8168">TDPGPHQRREELCGPHRKTFGDPCPMVSFMNKTFAGYGAGCTAPYAAADGSPLQQQADIHTISLQVQGHTAAGLWGGG</sequence>
<reference evidence="1" key="1">
    <citation type="submission" date="2022-05" db="EMBL/GenBank/DDBJ databases">
        <title>Chromosome-level genome of Chaenocephalus aceratus.</title>
        <authorList>
            <person name="Park H."/>
        </authorList>
    </citation>
    <scope>NUCLEOTIDE SEQUENCE</scope>
    <source>
        <strain evidence="1">KU_202001</strain>
    </source>
</reference>
<feature type="non-terminal residue" evidence="1">
    <location>
        <position position="1"/>
    </location>
</feature>
<dbReference type="EMBL" id="CM043808">
    <property type="protein sequence ID" value="KAI4802415.1"/>
    <property type="molecule type" value="Genomic_DNA"/>
</dbReference>
<evidence type="ECO:0000313" key="2">
    <source>
        <dbReference type="Proteomes" id="UP001057452"/>
    </source>
</evidence>
<feature type="non-terminal residue" evidence="1">
    <location>
        <position position="78"/>
    </location>
</feature>
<organism evidence="1 2">
    <name type="scientific">Chaenocephalus aceratus</name>
    <name type="common">Blackfin icefish</name>
    <name type="synonym">Chaenichthys aceratus</name>
    <dbReference type="NCBI Taxonomy" id="36190"/>
    <lineage>
        <taxon>Eukaryota</taxon>
        <taxon>Metazoa</taxon>
        <taxon>Chordata</taxon>
        <taxon>Craniata</taxon>
        <taxon>Vertebrata</taxon>
        <taxon>Euteleostomi</taxon>
        <taxon>Actinopterygii</taxon>
        <taxon>Neopterygii</taxon>
        <taxon>Teleostei</taxon>
        <taxon>Neoteleostei</taxon>
        <taxon>Acanthomorphata</taxon>
        <taxon>Eupercaria</taxon>
        <taxon>Perciformes</taxon>
        <taxon>Notothenioidei</taxon>
        <taxon>Channichthyidae</taxon>
        <taxon>Chaenocephalus</taxon>
    </lineage>
</organism>
<accession>A0ACB9VQT6</accession>
<evidence type="ECO:0000313" key="1">
    <source>
        <dbReference type="EMBL" id="KAI4802415.1"/>
    </source>
</evidence>
<comment type="caution">
    <text evidence="1">The sequence shown here is derived from an EMBL/GenBank/DDBJ whole genome shotgun (WGS) entry which is preliminary data.</text>
</comment>
<protein>
    <submittedName>
        <fullName evidence="1">Uncharacterized protein</fullName>
    </submittedName>
</protein>
<dbReference type="Proteomes" id="UP001057452">
    <property type="component" value="Chromosome 24"/>
</dbReference>
<gene>
    <name evidence="1" type="ORF">KUCAC02_020252</name>
</gene>